<dbReference type="GO" id="GO:0003677">
    <property type="term" value="F:DNA binding"/>
    <property type="evidence" value="ECO:0007669"/>
    <property type="project" value="UniProtKB-KW"/>
</dbReference>
<sequence>MGNIYKITAIDIGNILYLDLYKYAVLETDSEEEILAKQLLMYADMMTKVREEIIEGSVVAIRNFGSFSISKRKSESRYVKFSKAKKLKDNVHSKLKKKMLTNLMLDRKQEDNFLELEDIVRLLLVDNKPIYLNDIENIKEKYKSFESKLQRMLVDKILLFFFKVEKLVFEYKLVHINNFGCFYLKNNLLYGLHFKYSSASCTYLFKTKMKINSLIDKLNLIKIQKEMPWE</sequence>
<proteinExistence type="predicted"/>
<evidence type="ECO:0000313" key="2">
    <source>
        <dbReference type="EMBL" id="CAA6822079.1"/>
    </source>
</evidence>
<evidence type="ECO:0000256" key="1">
    <source>
        <dbReference type="ARBA" id="ARBA00023125"/>
    </source>
</evidence>
<accession>A0A6S6U5U6</accession>
<reference evidence="2" key="1">
    <citation type="submission" date="2020-01" db="EMBL/GenBank/DDBJ databases">
        <authorList>
            <person name="Meier V. D."/>
            <person name="Meier V D."/>
        </authorList>
    </citation>
    <scope>NUCLEOTIDE SEQUENCE</scope>
    <source>
        <strain evidence="2">HLG_WM_MAG_06</strain>
    </source>
</reference>
<organism evidence="2">
    <name type="scientific">uncultured Sulfurovum sp</name>
    <dbReference type="NCBI Taxonomy" id="269237"/>
    <lineage>
        <taxon>Bacteria</taxon>
        <taxon>Pseudomonadati</taxon>
        <taxon>Campylobacterota</taxon>
        <taxon>Epsilonproteobacteria</taxon>
        <taxon>Campylobacterales</taxon>
        <taxon>Sulfurovaceae</taxon>
        <taxon>Sulfurovum</taxon>
        <taxon>environmental samples</taxon>
    </lineage>
</organism>
<dbReference type="EMBL" id="CACVAP010000101">
    <property type="protein sequence ID" value="CAA6822079.1"/>
    <property type="molecule type" value="Genomic_DNA"/>
</dbReference>
<dbReference type="AlphaFoldDB" id="A0A6S6U5U6"/>
<dbReference type="SUPFAM" id="SSF47729">
    <property type="entry name" value="IHF-like DNA-binding proteins"/>
    <property type="match status" value="1"/>
</dbReference>
<dbReference type="InterPro" id="IPR010992">
    <property type="entry name" value="IHF-like_DNA-bd_dom_sf"/>
</dbReference>
<gene>
    <name evidence="2" type="ORF">HELGO_WM26353</name>
</gene>
<name>A0A6S6U5U6_9BACT</name>
<keyword evidence="1" id="KW-0238">DNA-binding</keyword>
<protein>
    <submittedName>
        <fullName evidence="2">Uncharacterized protein</fullName>
    </submittedName>
</protein>